<evidence type="ECO:0000313" key="4">
    <source>
        <dbReference type="EMBL" id="CAE6444825.1"/>
    </source>
</evidence>
<accession>A0A8H3B0U3</accession>
<gene>
    <name evidence="4" type="ORF">RDB_LOCUS109231</name>
</gene>
<evidence type="ECO:0000313" key="5">
    <source>
        <dbReference type="Proteomes" id="UP000663841"/>
    </source>
</evidence>
<feature type="signal peptide" evidence="2">
    <location>
        <begin position="1"/>
        <end position="19"/>
    </location>
</feature>
<name>A0A8H3B0U3_9AGAM</name>
<comment type="caution">
    <text evidence="4">The sequence shown here is derived from an EMBL/GenBank/DDBJ whole genome shotgun (WGS) entry which is preliminary data.</text>
</comment>
<proteinExistence type="predicted"/>
<dbReference type="InterPro" id="IPR035971">
    <property type="entry name" value="CBD_sf"/>
</dbReference>
<feature type="domain" description="CBM1" evidence="3">
    <location>
        <begin position="21"/>
        <end position="57"/>
    </location>
</feature>
<dbReference type="AlphaFoldDB" id="A0A8H3B0U3"/>
<evidence type="ECO:0000256" key="2">
    <source>
        <dbReference type="SAM" id="SignalP"/>
    </source>
</evidence>
<dbReference type="SUPFAM" id="SSF57180">
    <property type="entry name" value="Cellulose-binding domain"/>
    <property type="match status" value="1"/>
</dbReference>
<reference evidence="4" key="1">
    <citation type="submission" date="2021-01" db="EMBL/GenBank/DDBJ databases">
        <authorList>
            <person name="Kaushik A."/>
        </authorList>
    </citation>
    <scope>NUCLEOTIDE SEQUENCE</scope>
    <source>
        <strain evidence="4">AG3-T5</strain>
    </source>
</reference>
<dbReference type="GO" id="GO:0005576">
    <property type="term" value="C:extracellular region"/>
    <property type="evidence" value="ECO:0007669"/>
    <property type="project" value="InterPro"/>
</dbReference>
<evidence type="ECO:0000256" key="1">
    <source>
        <dbReference type="ARBA" id="ARBA00022729"/>
    </source>
</evidence>
<protein>
    <recommendedName>
        <fullName evidence="3">CBM1 domain-containing protein</fullName>
    </recommendedName>
</protein>
<dbReference type="PROSITE" id="PS51164">
    <property type="entry name" value="CBM1_2"/>
    <property type="match status" value="1"/>
</dbReference>
<dbReference type="GO" id="GO:0005975">
    <property type="term" value="P:carbohydrate metabolic process"/>
    <property type="evidence" value="ECO:0007669"/>
    <property type="project" value="InterPro"/>
</dbReference>
<organism evidence="4 5">
    <name type="scientific">Rhizoctonia solani</name>
    <dbReference type="NCBI Taxonomy" id="456999"/>
    <lineage>
        <taxon>Eukaryota</taxon>
        <taxon>Fungi</taxon>
        <taxon>Dikarya</taxon>
        <taxon>Basidiomycota</taxon>
        <taxon>Agaricomycotina</taxon>
        <taxon>Agaricomycetes</taxon>
        <taxon>Cantharellales</taxon>
        <taxon>Ceratobasidiaceae</taxon>
        <taxon>Rhizoctonia</taxon>
    </lineage>
</organism>
<dbReference type="SMART" id="SM00236">
    <property type="entry name" value="fCBD"/>
    <property type="match status" value="1"/>
</dbReference>
<dbReference type="GO" id="GO:0030248">
    <property type="term" value="F:cellulose binding"/>
    <property type="evidence" value="ECO:0007669"/>
    <property type="project" value="InterPro"/>
</dbReference>
<dbReference type="InterPro" id="IPR000254">
    <property type="entry name" value="CBD"/>
</dbReference>
<feature type="chain" id="PRO_5034151534" description="CBM1 domain-containing protein" evidence="2">
    <location>
        <begin position="20"/>
        <end position="233"/>
    </location>
</feature>
<keyword evidence="1 2" id="KW-0732">Signal</keyword>
<dbReference type="EMBL" id="CAJMWW010000107">
    <property type="protein sequence ID" value="CAE6444825.1"/>
    <property type="molecule type" value="Genomic_DNA"/>
</dbReference>
<evidence type="ECO:0000259" key="3">
    <source>
        <dbReference type="PROSITE" id="PS51164"/>
    </source>
</evidence>
<dbReference type="Proteomes" id="UP000663841">
    <property type="component" value="Unassembled WGS sequence"/>
</dbReference>
<dbReference type="Pfam" id="PF00734">
    <property type="entry name" value="CBM_1"/>
    <property type="match status" value="1"/>
</dbReference>
<sequence length="233" mass="24441">MRAFLLFCSILGFFTYASAQLKTRTWEQCGGSDWNYPLTCSPESVCVFVNKYFSQCVPRDQVPGSSTVTPGATSTLVPTGTVAPTIITSCAPSVARAALQPRSTGPPIVALDGWAAGSYLQKASGSDAAILGSASSRGWFLTAGSIRLIYWGSSSCAPYLFLNIKTAGTSYKPLAFEASGTTFDWSFSGSNGTLSTPSGFNTFVTCSGGALYLQTGTDLPSGNCTTTRLKISQ</sequence>